<name>F5L3T0_CALTT</name>
<sequence>MIPIFVLLIIQGVFVMSKRLNEQTISELAPLIESKQISPVDIVDAVLEQIEKLNGQLNAYIEVTADKARRQAETAEAEILSGNYRGPLHGIPMAIKDIIYFANEVTTMGSKIHQNFKSSYDATVVKKLTQAGVIFTGKLNLHEYAWGATNNNPHFGPCRNPWDVERISGGSSGGSGVAPASHMTIAALRTDTGGSIRIPSSFCGIVGLKPTHGLVSKYGCFPLAWSLDHIGPMTKTAKDAAYVLEAIAGYDPKDPTSINVPTPKYSEELTGSVKGLRIGINEEYFFNNVDSEVEKTVRNAILSLEKEGAVIETVNVPALQYAEYAEMITIISEASTIHHNNLIAREEDFGDDVRFLLKLGEIPSAVDYLQAQQIRLQLDREFKEMFNKVDVLITPTLPFLPPKIGQDTVLLNGNEVNFLDHIIRFTGPFNLTGLPAVTVPCGFVNDLPVGMQIVGPAFQEGRILNVADTFEKLHPELKRSPVALQNSI</sequence>
<comment type="caution">
    <text evidence="3">The sequence shown here is derived from an EMBL/GenBank/DDBJ whole genome shotgun (WGS) entry which is preliminary data.</text>
</comment>
<dbReference type="PANTHER" id="PTHR11895">
    <property type="entry name" value="TRANSAMIDASE"/>
    <property type="match status" value="1"/>
</dbReference>
<dbReference type="InterPro" id="IPR023631">
    <property type="entry name" value="Amidase_dom"/>
</dbReference>
<reference evidence="3 4" key="1">
    <citation type="journal article" date="2011" name="J. Bacteriol.">
        <title>Draft genome sequence of the thermoalkaliphilic Caldalkalibacillus thermarum strain TA2.A1.</title>
        <authorList>
            <person name="Kalamorz F."/>
            <person name="Keis S."/>
            <person name="McMillan D.G."/>
            <person name="Olsson K."/>
            <person name="Stanton J.A."/>
            <person name="Stockwell P."/>
            <person name="Black M.A."/>
            <person name="Klingeman D.M."/>
            <person name="Land M.L."/>
            <person name="Han C.S."/>
            <person name="Martin S.L."/>
            <person name="Becher S.A."/>
            <person name="Peddie C.J."/>
            <person name="Morgan H.W."/>
            <person name="Matthies D."/>
            <person name="Preiss L."/>
            <person name="Meier T."/>
            <person name="Brown S.D."/>
            <person name="Cook G.M."/>
        </authorList>
    </citation>
    <scope>NUCLEOTIDE SEQUENCE [LARGE SCALE GENOMIC DNA]</scope>
    <source>
        <strain evidence="3 4">TA2.A1</strain>
    </source>
</reference>
<dbReference type="SUPFAM" id="SSF75304">
    <property type="entry name" value="Amidase signature (AS) enzymes"/>
    <property type="match status" value="1"/>
</dbReference>
<evidence type="ECO:0000256" key="1">
    <source>
        <dbReference type="ARBA" id="ARBA00009199"/>
    </source>
</evidence>
<dbReference type="GO" id="GO:0003824">
    <property type="term" value="F:catalytic activity"/>
    <property type="evidence" value="ECO:0007669"/>
    <property type="project" value="InterPro"/>
</dbReference>
<dbReference type="Proteomes" id="UP000010716">
    <property type="component" value="Unassembled WGS sequence"/>
</dbReference>
<dbReference type="PANTHER" id="PTHR11895:SF7">
    <property type="entry name" value="GLUTAMYL-TRNA(GLN) AMIDOTRANSFERASE SUBUNIT A, MITOCHONDRIAL"/>
    <property type="match status" value="1"/>
</dbReference>
<feature type="domain" description="Amidase" evidence="2">
    <location>
        <begin position="41"/>
        <end position="464"/>
    </location>
</feature>
<dbReference type="Gene3D" id="3.90.1300.10">
    <property type="entry name" value="Amidase signature (AS) domain"/>
    <property type="match status" value="1"/>
</dbReference>
<protein>
    <submittedName>
        <fullName evidence="3">Amidase</fullName>
    </submittedName>
</protein>
<dbReference type="InterPro" id="IPR036928">
    <property type="entry name" value="AS_sf"/>
</dbReference>
<dbReference type="EMBL" id="AFCE01000058">
    <property type="protein sequence ID" value="EGL84003.1"/>
    <property type="molecule type" value="Genomic_DNA"/>
</dbReference>
<comment type="similarity">
    <text evidence="1">Belongs to the amidase family.</text>
</comment>
<evidence type="ECO:0000313" key="4">
    <source>
        <dbReference type="Proteomes" id="UP000010716"/>
    </source>
</evidence>
<proteinExistence type="inferred from homology"/>
<dbReference type="Pfam" id="PF01425">
    <property type="entry name" value="Amidase"/>
    <property type="match status" value="1"/>
</dbReference>
<evidence type="ECO:0000313" key="3">
    <source>
        <dbReference type="EMBL" id="EGL84003.1"/>
    </source>
</evidence>
<organism evidence="3 4">
    <name type="scientific">Caldalkalibacillus thermarum (strain TA2.A1)</name>
    <dbReference type="NCBI Taxonomy" id="986075"/>
    <lineage>
        <taxon>Bacteria</taxon>
        <taxon>Bacillati</taxon>
        <taxon>Bacillota</taxon>
        <taxon>Bacilli</taxon>
        <taxon>Bacillales</taxon>
        <taxon>Bacillaceae</taxon>
        <taxon>Caldalkalibacillus</taxon>
    </lineage>
</organism>
<dbReference type="InterPro" id="IPR000120">
    <property type="entry name" value="Amidase"/>
</dbReference>
<gene>
    <name evidence="3" type="ORF">CathTA2_0442</name>
</gene>
<dbReference type="AlphaFoldDB" id="F5L3T0"/>
<accession>F5L3T0</accession>
<dbReference type="eggNOG" id="COG0154">
    <property type="taxonomic scope" value="Bacteria"/>
</dbReference>
<evidence type="ECO:0000259" key="2">
    <source>
        <dbReference type="Pfam" id="PF01425"/>
    </source>
</evidence>